<dbReference type="AlphaFoldDB" id="A0A167N2X0"/>
<dbReference type="Proteomes" id="UP000076874">
    <property type="component" value="Unassembled WGS sequence"/>
</dbReference>
<dbReference type="GO" id="GO:0005730">
    <property type="term" value="C:nucleolus"/>
    <property type="evidence" value="ECO:0007669"/>
    <property type="project" value="UniProtKB-SubCell"/>
</dbReference>
<evidence type="ECO:0000256" key="3">
    <source>
        <dbReference type="ARBA" id="ARBA00022478"/>
    </source>
</evidence>
<feature type="compositionally biased region" description="Low complexity" evidence="6">
    <location>
        <begin position="82"/>
        <end position="96"/>
    </location>
</feature>
<dbReference type="EMBL" id="AZHD01000021">
    <property type="protein sequence ID" value="OAA55064.1"/>
    <property type="molecule type" value="Genomic_DNA"/>
</dbReference>
<evidence type="ECO:0000256" key="1">
    <source>
        <dbReference type="ARBA" id="ARBA00004604"/>
    </source>
</evidence>
<proteinExistence type="inferred from homology"/>
<comment type="caution">
    <text evidence="7">The sequence shown here is derived from an EMBL/GenBank/DDBJ whole genome shotgun (WGS) entry which is preliminary data.</text>
</comment>
<evidence type="ECO:0000313" key="8">
    <source>
        <dbReference type="Proteomes" id="UP000076874"/>
    </source>
</evidence>
<evidence type="ECO:0000256" key="4">
    <source>
        <dbReference type="ARBA" id="ARBA00023163"/>
    </source>
</evidence>
<dbReference type="PANTHER" id="PTHR14440">
    <property type="entry name" value="DNA-DIRECTED RNA POLYMERASE I SUBUNIT RPA49"/>
    <property type="match status" value="1"/>
</dbReference>
<dbReference type="Pfam" id="PF06870">
    <property type="entry name" value="RNA_pol_I_A49"/>
    <property type="match status" value="1"/>
</dbReference>
<comment type="similarity">
    <text evidence="2">Belongs to the eukaryotic RPA49/POLR1E RNA polymerase subunit family.</text>
</comment>
<name>A0A167N2X0_9HYPO</name>
<comment type="subcellular location">
    <subcellularLocation>
        <location evidence="1">Nucleus</location>
        <location evidence="1">Nucleolus</location>
    </subcellularLocation>
</comment>
<evidence type="ECO:0000256" key="2">
    <source>
        <dbReference type="ARBA" id="ARBA00009430"/>
    </source>
</evidence>
<evidence type="ECO:0000256" key="5">
    <source>
        <dbReference type="ARBA" id="ARBA00023242"/>
    </source>
</evidence>
<dbReference type="GO" id="GO:0003677">
    <property type="term" value="F:DNA binding"/>
    <property type="evidence" value="ECO:0007669"/>
    <property type="project" value="InterPro"/>
</dbReference>
<dbReference type="GO" id="GO:0006351">
    <property type="term" value="P:DNA-templated transcription"/>
    <property type="evidence" value="ECO:0007669"/>
    <property type="project" value="InterPro"/>
</dbReference>
<protein>
    <submittedName>
        <fullName evidence="7">A49-like, RNA polymerase 1 associated factor</fullName>
    </submittedName>
</protein>
<accession>A0A167N2X0</accession>
<dbReference type="OrthoDB" id="532500at2759"/>
<keyword evidence="4" id="KW-0804">Transcription</keyword>
<dbReference type="InterPro" id="IPR009668">
    <property type="entry name" value="RNA_pol-assoc_fac_A49-like"/>
</dbReference>
<keyword evidence="5" id="KW-0539">Nucleus</keyword>
<feature type="region of interest" description="Disordered" evidence="6">
    <location>
        <begin position="61"/>
        <end position="100"/>
    </location>
</feature>
<organism evidence="7 8">
    <name type="scientific">Niveomyces insectorum RCEF 264</name>
    <dbReference type="NCBI Taxonomy" id="1081102"/>
    <lineage>
        <taxon>Eukaryota</taxon>
        <taxon>Fungi</taxon>
        <taxon>Dikarya</taxon>
        <taxon>Ascomycota</taxon>
        <taxon>Pezizomycotina</taxon>
        <taxon>Sordariomycetes</taxon>
        <taxon>Hypocreomycetidae</taxon>
        <taxon>Hypocreales</taxon>
        <taxon>Cordycipitaceae</taxon>
        <taxon>Niveomyces</taxon>
    </lineage>
</organism>
<keyword evidence="3" id="KW-0240">DNA-directed RNA polymerase</keyword>
<gene>
    <name evidence="7" type="ORF">SPI_08568</name>
</gene>
<evidence type="ECO:0000256" key="6">
    <source>
        <dbReference type="SAM" id="MobiDB-lite"/>
    </source>
</evidence>
<reference evidence="7 8" key="1">
    <citation type="journal article" date="2016" name="Genome Biol. Evol.">
        <title>Divergent and convergent evolution of fungal pathogenicity.</title>
        <authorList>
            <person name="Shang Y."/>
            <person name="Xiao G."/>
            <person name="Zheng P."/>
            <person name="Cen K."/>
            <person name="Zhan S."/>
            <person name="Wang C."/>
        </authorList>
    </citation>
    <scope>NUCLEOTIDE SEQUENCE [LARGE SCALE GENOMIC DNA]</scope>
    <source>
        <strain evidence="7 8">RCEF 264</strain>
    </source>
</reference>
<keyword evidence="8" id="KW-1185">Reference proteome</keyword>
<sequence>MALDAGKKRRRDGVSVDSSKPKKKKVSIQEGPPQQLGPKQQAAKVIRVSDVVRPRFAAPVVATTPGLSIPESFQFDSYSQTKPTPASKRSRPPSASDEMILQSSSHRTVDFVGKENRSESADASLQHYIGIFDPATGQLQVIEAKKMEIRGTVRAREAPEEEVQGTPARKTVLESRNELGQTFGTKKAKKAILSLTENAISNRTRNEDGSYQPAQMGAGDRVLMDTMEAATAGMATREELQAMVDQAKPVPKGHYDAADVHDVYVADEIVGGEVLASVPVRDWQQAAQANEPINLYSRFVAQRVGTVAAREDALDQLRLLRYLYWVILYWQAARPGKIRGTKRQPPREKLEKQMDGAPDAVIENIRAHFTDNGTLRKFHMDLLMTHCCVFACLIDNFSVDMLDLRADLRLEPRQMSQYFAEIGARTKVVKTEDKISHIAKLVLPLRFPNSMRQRKRR</sequence>
<feature type="region of interest" description="Disordered" evidence="6">
    <location>
        <begin position="1"/>
        <end position="42"/>
    </location>
</feature>
<evidence type="ECO:0000313" key="7">
    <source>
        <dbReference type="EMBL" id="OAA55064.1"/>
    </source>
</evidence>
<dbReference type="GO" id="GO:0000428">
    <property type="term" value="C:DNA-directed RNA polymerase complex"/>
    <property type="evidence" value="ECO:0007669"/>
    <property type="project" value="UniProtKB-KW"/>
</dbReference>
<dbReference type="STRING" id="1081102.A0A167N2X0"/>